<evidence type="ECO:0008006" key="3">
    <source>
        <dbReference type="Google" id="ProtNLM"/>
    </source>
</evidence>
<evidence type="ECO:0000313" key="1">
    <source>
        <dbReference type="EMBL" id="TMJ08979.1"/>
    </source>
</evidence>
<dbReference type="Proteomes" id="UP000315217">
    <property type="component" value="Unassembled WGS sequence"/>
</dbReference>
<proteinExistence type="predicted"/>
<name>A0A537LLT1_9BACT</name>
<comment type="caution">
    <text evidence="1">The sequence shown here is derived from an EMBL/GenBank/DDBJ whole genome shotgun (WGS) entry which is preliminary data.</text>
</comment>
<gene>
    <name evidence="1" type="ORF">E6G98_10890</name>
</gene>
<accession>A0A537LLT1</accession>
<protein>
    <recommendedName>
        <fullName evidence="3">DUF2993 domain-containing protein</fullName>
    </recommendedName>
</protein>
<dbReference type="AlphaFoldDB" id="A0A537LLT1"/>
<organism evidence="1 2">
    <name type="scientific">Candidatus Segetimicrobium genomatis</name>
    <dbReference type="NCBI Taxonomy" id="2569760"/>
    <lineage>
        <taxon>Bacteria</taxon>
        <taxon>Bacillati</taxon>
        <taxon>Candidatus Sysuimicrobiota</taxon>
        <taxon>Candidatus Sysuimicrobiia</taxon>
        <taxon>Candidatus Sysuimicrobiales</taxon>
        <taxon>Candidatus Segetimicrobiaceae</taxon>
        <taxon>Candidatus Segetimicrobium</taxon>
    </lineage>
</organism>
<sequence length="244" mass="26906">MRAALRSAGVALIAGLVLALLGGVAAGQDDPLLLQAFSGFLKTRNIQFDLVPDLYDGGYARISLHAKDADLGGMLVDEVWFKLVGVSLDVAALQQGRLRVLDYRDTAFHGRVSIKRLQEYFLAANAFKDIRLWSDGASLFGEGTVPFNGMAIRVWLKGHFSVRGTKEIFLHVENMRINGFPLFSPIIRIMESQVNPVMSQKNWPVTFKIRSLQMTTDGFFLSSQPDALAPCSICVWLDGTTSKP</sequence>
<evidence type="ECO:0000313" key="2">
    <source>
        <dbReference type="Proteomes" id="UP000315217"/>
    </source>
</evidence>
<dbReference type="EMBL" id="VBAI01000171">
    <property type="protein sequence ID" value="TMJ08979.1"/>
    <property type="molecule type" value="Genomic_DNA"/>
</dbReference>
<reference evidence="1 2" key="1">
    <citation type="journal article" date="2019" name="Nat. Microbiol.">
        <title>Mediterranean grassland soil C-N compound turnover is dependent on rainfall and depth, and is mediated by genomically divergent microorganisms.</title>
        <authorList>
            <person name="Diamond S."/>
            <person name="Andeer P.F."/>
            <person name="Li Z."/>
            <person name="Crits-Christoph A."/>
            <person name="Burstein D."/>
            <person name="Anantharaman K."/>
            <person name="Lane K.R."/>
            <person name="Thomas B.C."/>
            <person name="Pan C."/>
            <person name="Northen T.R."/>
            <person name="Banfield J.F."/>
        </authorList>
    </citation>
    <scope>NUCLEOTIDE SEQUENCE [LARGE SCALE GENOMIC DNA]</scope>
    <source>
        <strain evidence="1">NP_1</strain>
    </source>
</reference>